<evidence type="ECO:0000313" key="13">
    <source>
        <dbReference type="EMBL" id="KAL3312081.1"/>
    </source>
</evidence>
<keyword evidence="11" id="KW-0472">Membrane</keyword>
<keyword evidence="4" id="KW-0813">Transport</keyword>
<evidence type="ECO:0000256" key="1">
    <source>
        <dbReference type="ARBA" id="ARBA00002959"/>
    </source>
</evidence>
<comment type="function">
    <text evidence="1">Essential component of the TIM23 complex, a complex that mediates the translocation of transit peptide-containing proteins across the mitochondrial inner membrane.</text>
</comment>
<keyword evidence="14" id="KW-1185">Reference proteome</keyword>
<dbReference type="Proteomes" id="UP001626550">
    <property type="component" value="Unassembled WGS sequence"/>
</dbReference>
<keyword evidence="5" id="KW-0812">Transmembrane</keyword>
<reference evidence="13 14" key="1">
    <citation type="submission" date="2024-11" db="EMBL/GenBank/DDBJ databases">
        <title>Adaptive evolution of stress response genes in parasites aligns with host niche diversity.</title>
        <authorList>
            <person name="Hahn C."/>
            <person name="Resl P."/>
        </authorList>
    </citation>
    <scope>NUCLEOTIDE SEQUENCE [LARGE SCALE GENOMIC DNA]</scope>
    <source>
        <strain evidence="13">EGGRZ-B1_66</strain>
        <tissue evidence="13">Body</tissue>
    </source>
</reference>
<sequence>MGTIGGGILHFVKGFKNAPSGFSPRFTSAIYSVRQKSPVVGGSFAVWGATFSACECSQKEDPWNSITSGAFTGAILAVRHGPAAMTGSAVVGGVLLALIEGLGIAMNQYATVIGREFDFPYFQVIIEEMFAPPEETAPVMGNPQSETTELGGISSFLGSYFSSTSPLESSSSSASKPAETTTTTKADTSTHKFLFN</sequence>
<dbReference type="GO" id="GO:0005743">
    <property type="term" value="C:mitochondrial inner membrane"/>
    <property type="evidence" value="ECO:0007669"/>
    <property type="project" value="UniProtKB-SubCell"/>
</dbReference>
<evidence type="ECO:0000313" key="14">
    <source>
        <dbReference type="Proteomes" id="UP001626550"/>
    </source>
</evidence>
<evidence type="ECO:0000256" key="7">
    <source>
        <dbReference type="ARBA" id="ARBA00022927"/>
    </source>
</evidence>
<evidence type="ECO:0000256" key="5">
    <source>
        <dbReference type="ARBA" id="ARBA00022692"/>
    </source>
</evidence>
<comment type="similarity">
    <text evidence="3">Belongs to the Tim17/Tim22/Tim23 family.</text>
</comment>
<evidence type="ECO:0000256" key="3">
    <source>
        <dbReference type="ARBA" id="ARBA00008444"/>
    </source>
</evidence>
<dbReference type="EMBL" id="JBJKFK010001871">
    <property type="protein sequence ID" value="KAL3312081.1"/>
    <property type="molecule type" value="Genomic_DNA"/>
</dbReference>
<keyword evidence="10" id="KW-0496">Mitochondrion</keyword>
<organism evidence="13 14">
    <name type="scientific">Cichlidogyrus casuarinus</name>
    <dbReference type="NCBI Taxonomy" id="1844966"/>
    <lineage>
        <taxon>Eukaryota</taxon>
        <taxon>Metazoa</taxon>
        <taxon>Spiralia</taxon>
        <taxon>Lophotrochozoa</taxon>
        <taxon>Platyhelminthes</taxon>
        <taxon>Monogenea</taxon>
        <taxon>Monopisthocotylea</taxon>
        <taxon>Dactylogyridea</taxon>
        <taxon>Ancyrocephalidae</taxon>
        <taxon>Cichlidogyrus</taxon>
    </lineage>
</organism>
<keyword evidence="9" id="KW-0811">Translocation</keyword>
<evidence type="ECO:0000256" key="2">
    <source>
        <dbReference type="ARBA" id="ARBA00004448"/>
    </source>
</evidence>
<gene>
    <name evidence="13" type="primary">TIMM17A</name>
    <name evidence="13" type="ORF">Ciccas_009335</name>
</gene>
<dbReference type="Pfam" id="PF02466">
    <property type="entry name" value="Tim17"/>
    <property type="match status" value="1"/>
</dbReference>
<feature type="region of interest" description="Disordered" evidence="12">
    <location>
        <begin position="164"/>
        <end position="196"/>
    </location>
</feature>
<feature type="compositionally biased region" description="Low complexity" evidence="12">
    <location>
        <begin position="164"/>
        <end position="187"/>
    </location>
</feature>
<evidence type="ECO:0000256" key="10">
    <source>
        <dbReference type="ARBA" id="ARBA00023128"/>
    </source>
</evidence>
<proteinExistence type="inferred from homology"/>
<comment type="caution">
    <text evidence="13">The sequence shown here is derived from an EMBL/GenBank/DDBJ whole genome shotgun (WGS) entry which is preliminary data.</text>
</comment>
<protein>
    <submittedName>
        <fullName evidence="13">Mitochondrial import inner membrane translocase subunit Tim17-A</fullName>
    </submittedName>
</protein>
<evidence type="ECO:0000256" key="4">
    <source>
        <dbReference type="ARBA" id="ARBA00022448"/>
    </source>
</evidence>
<dbReference type="GO" id="GO:0015031">
    <property type="term" value="P:protein transport"/>
    <property type="evidence" value="ECO:0007669"/>
    <property type="project" value="UniProtKB-KW"/>
</dbReference>
<evidence type="ECO:0000256" key="11">
    <source>
        <dbReference type="ARBA" id="ARBA00023136"/>
    </source>
</evidence>
<evidence type="ECO:0000256" key="12">
    <source>
        <dbReference type="SAM" id="MobiDB-lite"/>
    </source>
</evidence>
<dbReference type="PANTHER" id="PTHR10485:SF0">
    <property type="entry name" value="AT05822P-RELATED"/>
    <property type="match status" value="1"/>
</dbReference>
<keyword evidence="8" id="KW-1133">Transmembrane helix</keyword>
<evidence type="ECO:0000256" key="9">
    <source>
        <dbReference type="ARBA" id="ARBA00023010"/>
    </source>
</evidence>
<keyword evidence="7" id="KW-0653">Protein transport</keyword>
<keyword evidence="6" id="KW-0999">Mitochondrion inner membrane</keyword>
<evidence type="ECO:0000256" key="8">
    <source>
        <dbReference type="ARBA" id="ARBA00022989"/>
    </source>
</evidence>
<comment type="subcellular location">
    <subcellularLocation>
        <location evidence="2">Mitochondrion inner membrane</location>
        <topology evidence="2">Multi-pass membrane protein</topology>
    </subcellularLocation>
</comment>
<dbReference type="AlphaFoldDB" id="A0ABD2Q1S5"/>
<name>A0ABD2Q1S5_9PLAT</name>
<evidence type="ECO:0000256" key="6">
    <source>
        <dbReference type="ARBA" id="ARBA00022792"/>
    </source>
</evidence>
<dbReference type="PANTHER" id="PTHR10485">
    <property type="entry name" value="MITOCHONDRIAL IMPORT INNER MEMBRANE TRANSLOCASE SUBUNIT TIM-17"/>
    <property type="match status" value="1"/>
</dbReference>
<accession>A0ABD2Q1S5</accession>